<dbReference type="GO" id="GO:0005886">
    <property type="term" value="C:plasma membrane"/>
    <property type="evidence" value="ECO:0007669"/>
    <property type="project" value="UniProtKB-SubCell"/>
</dbReference>
<dbReference type="GO" id="GO:0016763">
    <property type="term" value="F:pentosyltransferase activity"/>
    <property type="evidence" value="ECO:0007669"/>
    <property type="project" value="TreeGrafter"/>
</dbReference>
<evidence type="ECO:0000256" key="4">
    <source>
        <dbReference type="ARBA" id="ARBA00022676"/>
    </source>
</evidence>
<protein>
    <recommendedName>
        <fullName evidence="12">Glycosyltransferase RgtA/B/C/D-like domain-containing protein</fullName>
    </recommendedName>
</protein>
<evidence type="ECO:0000313" key="14">
    <source>
        <dbReference type="Proteomes" id="UP000179221"/>
    </source>
</evidence>
<feature type="transmembrane region" description="Helical" evidence="11">
    <location>
        <begin position="210"/>
        <end position="232"/>
    </location>
</feature>
<keyword evidence="8 11" id="KW-1133">Transmembrane helix</keyword>
<feature type="transmembrane region" description="Helical" evidence="11">
    <location>
        <begin position="97"/>
        <end position="114"/>
    </location>
</feature>
<comment type="similarity">
    <text evidence="2">Belongs to the glycosyl hydrolase 8 (cellulase D) family.</text>
</comment>
<evidence type="ECO:0000256" key="7">
    <source>
        <dbReference type="ARBA" id="ARBA00022801"/>
    </source>
</evidence>
<dbReference type="PANTHER" id="PTHR33908:SF11">
    <property type="entry name" value="MEMBRANE PROTEIN"/>
    <property type="match status" value="1"/>
</dbReference>
<evidence type="ECO:0000256" key="9">
    <source>
        <dbReference type="ARBA" id="ARBA00023136"/>
    </source>
</evidence>
<evidence type="ECO:0000256" key="6">
    <source>
        <dbReference type="ARBA" id="ARBA00022692"/>
    </source>
</evidence>
<feature type="transmembrane region" description="Helical" evidence="11">
    <location>
        <begin position="309"/>
        <end position="326"/>
    </location>
</feature>
<dbReference type="InterPro" id="IPR002037">
    <property type="entry name" value="Glyco_hydro_8"/>
</dbReference>
<dbReference type="Pfam" id="PF01270">
    <property type="entry name" value="Glyco_hydro_8"/>
    <property type="match status" value="1"/>
</dbReference>
<comment type="caution">
    <text evidence="13">The sequence shown here is derived from an EMBL/GenBank/DDBJ whole genome shotgun (WGS) entry which is preliminary data.</text>
</comment>
<organism evidence="13 14">
    <name type="scientific">Candidatus Woesebacteria bacterium RIFCSPHIGHO2_01_FULL_40_22</name>
    <dbReference type="NCBI Taxonomy" id="1802499"/>
    <lineage>
        <taxon>Bacteria</taxon>
        <taxon>Candidatus Woeseibacteriota</taxon>
    </lineage>
</organism>
<evidence type="ECO:0000313" key="13">
    <source>
        <dbReference type="EMBL" id="OGM27476.1"/>
    </source>
</evidence>
<comment type="subcellular location">
    <subcellularLocation>
        <location evidence="1">Cell membrane</location>
        <topology evidence="1">Multi-pass membrane protein</topology>
    </subcellularLocation>
</comment>
<dbReference type="Pfam" id="PF13231">
    <property type="entry name" value="PMT_2"/>
    <property type="match status" value="1"/>
</dbReference>
<keyword evidence="4" id="KW-0328">Glycosyltransferase</keyword>
<name>A0A1F7YJF7_9BACT</name>
<feature type="transmembrane region" description="Helical" evidence="11">
    <location>
        <begin position="362"/>
        <end position="380"/>
    </location>
</feature>
<feature type="transmembrane region" description="Helical" evidence="11">
    <location>
        <begin position="120"/>
        <end position="138"/>
    </location>
</feature>
<gene>
    <name evidence="13" type="ORF">A2628_01640</name>
</gene>
<dbReference type="GO" id="GO:0009103">
    <property type="term" value="P:lipopolysaccharide biosynthetic process"/>
    <property type="evidence" value="ECO:0007669"/>
    <property type="project" value="UniProtKB-ARBA"/>
</dbReference>
<dbReference type="SUPFAM" id="SSF48208">
    <property type="entry name" value="Six-hairpin glycosidases"/>
    <property type="match status" value="1"/>
</dbReference>
<feature type="transmembrane region" description="Helical" evidence="11">
    <location>
        <begin position="12"/>
        <end position="30"/>
    </location>
</feature>
<keyword evidence="10" id="KW-0326">Glycosidase</keyword>
<feature type="transmembrane region" description="Helical" evidence="11">
    <location>
        <begin position="70"/>
        <end position="90"/>
    </location>
</feature>
<dbReference type="InterPro" id="IPR038731">
    <property type="entry name" value="RgtA/B/C-like"/>
</dbReference>
<dbReference type="InterPro" id="IPR008928">
    <property type="entry name" value="6-hairpin_glycosidase_sf"/>
</dbReference>
<keyword evidence="9 11" id="KW-0472">Membrane</keyword>
<feature type="transmembrane region" description="Helical" evidence="11">
    <location>
        <begin position="286"/>
        <end position="302"/>
    </location>
</feature>
<accession>A0A1F7YJF7</accession>
<keyword evidence="6 11" id="KW-0812">Transmembrane</keyword>
<dbReference type="GO" id="GO:0004553">
    <property type="term" value="F:hydrolase activity, hydrolyzing O-glycosyl compounds"/>
    <property type="evidence" value="ECO:0007669"/>
    <property type="project" value="InterPro"/>
</dbReference>
<evidence type="ECO:0000256" key="10">
    <source>
        <dbReference type="ARBA" id="ARBA00023295"/>
    </source>
</evidence>
<evidence type="ECO:0000256" key="8">
    <source>
        <dbReference type="ARBA" id="ARBA00022989"/>
    </source>
</evidence>
<evidence type="ECO:0000256" key="2">
    <source>
        <dbReference type="ARBA" id="ARBA00009209"/>
    </source>
</evidence>
<keyword evidence="5" id="KW-0808">Transferase</keyword>
<dbReference type="Gene3D" id="1.50.10.10">
    <property type="match status" value="1"/>
</dbReference>
<dbReference type="EMBL" id="MGGL01000004">
    <property type="protein sequence ID" value="OGM27476.1"/>
    <property type="molecule type" value="Genomic_DNA"/>
</dbReference>
<evidence type="ECO:0000256" key="11">
    <source>
        <dbReference type="SAM" id="Phobius"/>
    </source>
</evidence>
<dbReference type="AlphaFoldDB" id="A0A1F7YJF7"/>
<dbReference type="PANTHER" id="PTHR33908">
    <property type="entry name" value="MANNOSYLTRANSFERASE YKCB-RELATED"/>
    <property type="match status" value="1"/>
</dbReference>
<keyword evidence="3" id="KW-1003">Cell membrane</keyword>
<proteinExistence type="inferred from homology"/>
<sequence length="878" mass="102203">MYKIKDYIKNNREHLVIIFILVFSALTHGYNMFHFPYYENDEGTYMSQAWSILTQGRIAPYTYWYDHAPAGWILIALWVKLTGGFFTFGSSINSGRVLMLIIHVLTSFLLYKIAKKLSNNQLAGIIAVIIFSLSPLAVYFQRRVLLDNIMTFWIFVSLYFLLFSKQKLTSFFLSALAFGLAVLTKENAIFFLPPLLYVLNKKTQNDQKTFAFLSWIIISFSLISTYFLYALLKDELFPPDFLGSSGDHVSLLGTLKTQLTRGNELPFWNRESEFYNNFQTWLSKDSVTIISGAVATALSLILSIKYKYLRIPVLFSLFFWFFLLRGKLVIEFYIIPLIPFLSLNTGILTTLLVQKVSFKNRYVYNLMALPLIGSSLYLPIRESLKQFTKDETSPQIQAIDWIKNNLNENDYIAIDDYSYVDLHAQRFPGDKVFKNADWFWKIYYDPEVRYGKYNEDWKKVEYIALSHEILKQMGLGTQDFIENAFINSQEVITWKKDTYLDIDNKISTNGDWIAIYKLKDESNIILSHAWVFYKNNFIQPYGQVIDPTNNNITTSEGQAYALLRSVYLNDKTTFDGVWKWTQDHLQKRTQDKLISWLWSKNGQEYKLADSNSASDADEDTTLALLFAYKKWHEEKYLSDAREMINDIWKKEVVFINGEYVMTMGTDALRGDVYIVNPSYVSPATYKIFATIDPKNDWNKLAEDSYKLLDNISSRQGSNNLLPPNWLSINKNTGEISSASKYIGDGDVNNFGFDAFRLMWRVALDAKWNNDPRAITYLNKYTDFYKTEWSNNKNIASIYTTKGEREVDYSSLSTTVGTLSALLFTDKNYADEIYKGIFEKKFDYSNGYWDDKNNYFDQNWAWFGTALYTDNLPNLWDTI</sequence>
<feature type="domain" description="Glycosyltransferase RgtA/B/C/D-like" evidence="12">
    <location>
        <begin position="66"/>
        <end position="226"/>
    </location>
</feature>
<evidence type="ECO:0000259" key="12">
    <source>
        <dbReference type="Pfam" id="PF13231"/>
    </source>
</evidence>
<evidence type="ECO:0000256" key="3">
    <source>
        <dbReference type="ARBA" id="ARBA00022475"/>
    </source>
</evidence>
<reference evidence="13 14" key="1">
    <citation type="journal article" date="2016" name="Nat. Commun.">
        <title>Thousands of microbial genomes shed light on interconnected biogeochemical processes in an aquifer system.</title>
        <authorList>
            <person name="Anantharaman K."/>
            <person name="Brown C.T."/>
            <person name="Hug L.A."/>
            <person name="Sharon I."/>
            <person name="Castelle C.J."/>
            <person name="Probst A.J."/>
            <person name="Thomas B.C."/>
            <person name="Singh A."/>
            <person name="Wilkins M.J."/>
            <person name="Karaoz U."/>
            <person name="Brodie E.L."/>
            <person name="Williams K.H."/>
            <person name="Hubbard S.S."/>
            <person name="Banfield J.F."/>
        </authorList>
    </citation>
    <scope>NUCLEOTIDE SEQUENCE [LARGE SCALE GENOMIC DNA]</scope>
</reference>
<feature type="transmembrane region" description="Helical" evidence="11">
    <location>
        <begin position="145"/>
        <end position="163"/>
    </location>
</feature>
<dbReference type="InterPro" id="IPR050297">
    <property type="entry name" value="LipidA_mod_glycosyltrf_83"/>
</dbReference>
<evidence type="ECO:0000256" key="5">
    <source>
        <dbReference type="ARBA" id="ARBA00022679"/>
    </source>
</evidence>
<evidence type="ECO:0000256" key="1">
    <source>
        <dbReference type="ARBA" id="ARBA00004651"/>
    </source>
</evidence>
<dbReference type="InterPro" id="IPR012341">
    <property type="entry name" value="6hp_glycosidase-like_sf"/>
</dbReference>
<feature type="transmembrane region" description="Helical" evidence="11">
    <location>
        <begin position="332"/>
        <end position="353"/>
    </location>
</feature>
<dbReference type="PRINTS" id="PR00735">
    <property type="entry name" value="GLHYDRLASE8"/>
</dbReference>
<dbReference type="Proteomes" id="UP000179221">
    <property type="component" value="Unassembled WGS sequence"/>
</dbReference>
<feature type="transmembrane region" description="Helical" evidence="11">
    <location>
        <begin position="175"/>
        <end position="198"/>
    </location>
</feature>
<keyword evidence="7" id="KW-0378">Hydrolase</keyword>